<evidence type="ECO:0008006" key="5">
    <source>
        <dbReference type="Google" id="ProtNLM"/>
    </source>
</evidence>
<name>A0A0F9NTC1_9ZZZZ</name>
<evidence type="ECO:0000313" key="2">
    <source>
        <dbReference type="EMBL" id="KKM90627.1"/>
    </source>
</evidence>
<dbReference type="EMBL" id="LAZR01004081">
    <property type="protein sequence ID" value="KKN11978.1"/>
    <property type="molecule type" value="Genomic_DNA"/>
</dbReference>
<protein>
    <recommendedName>
        <fullName evidence="5">DRBM domain-containing protein</fullName>
    </recommendedName>
</protein>
<dbReference type="EMBL" id="LAZR01006648">
    <property type="protein sequence ID" value="KKM90627.1"/>
    <property type="molecule type" value="Genomic_DNA"/>
</dbReference>
<sequence>MANNIDFSVPVRRVNDGKYVVLMYINGDCFGSAVAGTAAKALGAAKRLLRNIGRRPKFYA</sequence>
<dbReference type="EMBL" id="LAZR01015013">
    <property type="protein sequence ID" value="KKM14999.1"/>
    <property type="molecule type" value="Genomic_DNA"/>
</dbReference>
<dbReference type="EMBL" id="LAZR01003176">
    <property type="protein sequence ID" value="KKN21134.1"/>
    <property type="molecule type" value="Genomic_DNA"/>
</dbReference>
<evidence type="ECO:0000313" key="1">
    <source>
        <dbReference type="EMBL" id="KKM14999.1"/>
    </source>
</evidence>
<accession>A0A0F9NTC1</accession>
<evidence type="ECO:0000313" key="4">
    <source>
        <dbReference type="EMBL" id="KKN21134.1"/>
    </source>
</evidence>
<organism evidence="4">
    <name type="scientific">marine sediment metagenome</name>
    <dbReference type="NCBI Taxonomy" id="412755"/>
    <lineage>
        <taxon>unclassified sequences</taxon>
        <taxon>metagenomes</taxon>
        <taxon>ecological metagenomes</taxon>
    </lineage>
</organism>
<proteinExistence type="predicted"/>
<dbReference type="AlphaFoldDB" id="A0A0F9NTC1"/>
<evidence type="ECO:0000313" key="3">
    <source>
        <dbReference type="EMBL" id="KKN11978.1"/>
    </source>
</evidence>
<reference evidence="4" key="1">
    <citation type="journal article" date="2015" name="Nature">
        <title>Complex archaea that bridge the gap between prokaryotes and eukaryotes.</title>
        <authorList>
            <person name="Spang A."/>
            <person name="Saw J.H."/>
            <person name="Jorgensen S.L."/>
            <person name="Zaremba-Niedzwiedzka K."/>
            <person name="Martijn J."/>
            <person name="Lind A.E."/>
            <person name="van Eijk R."/>
            <person name="Schleper C."/>
            <person name="Guy L."/>
            <person name="Ettema T.J."/>
        </authorList>
    </citation>
    <scope>NUCLEOTIDE SEQUENCE</scope>
</reference>
<comment type="caution">
    <text evidence="4">The sequence shown here is derived from an EMBL/GenBank/DDBJ whole genome shotgun (WGS) entry which is preliminary data.</text>
</comment>
<gene>
    <name evidence="4" type="ORF">LCGC14_0928420</name>
    <name evidence="3" type="ORF">LCGC14_1021160</name>
    <name evidence="2" type="ORF">LCGC14_1236760</name>
    <name evidence="1" type="ORF">LCGC14_1700510</name>
</gene>